<dbReference type="SMART" id="SM01018">
    <property type="entry name" value="B12-binding_2"/>
    <property type="match status" value="1"/>
</dbReference>
<sequence>MSKKLVAAMADLEEDIVLEEVKALKAQGTPALEIIASLQEGMEIVGNRFEKKEYFLSELIMSAEVFNEASEIIGGMGETGKSKNGIFVIGTIYDDIHDIGKNIVTTVMRSNGFEVIDLGVDIPTAKFIEAIKQYKPKVVGISCLLTTCFDNVKECIKAIGDAGLRESTKVLVGGGPVDDAAGEYMGSDIVCKNAQQTVDYCKKFVEVK</sequence>
<dbReference type="GO" id="GO:0008705">
    <property type="term" value="F:methionine synthase activity"/>
    <property type="evidence" value="ECO:0007669"/>
    <property type="project" value="TreeGrafter"/>
</dbReference>
<dbReference type="Gene3D" id="1.10.1240.10">
    <property type="entry name" value="Methionine synthase domain"/>
    <property type="match status" value="1"/>
</dbReference>
<dbReference type="InterPro" id="IPR006158">
    <property type="entry name" value="Cobalamin-bd"/>
</dbReference>
<feature type="domain" description="B12-binding" evidence="4">
    <location>
        <begin position="84"/>
        <end position="208"/>
    </location>
</feature>
<evidence type="ECO:0000313" key="7">
    <source>
        <dbReference type="Proteomes" id="UP000033115"/>
    </source>
</evidence>
<name>A0A0E3JWQ8_CLOSL</name>
<comment type="similarity">
    <text evidence="1">Belongs to the methylamine corrinoid protein family.</text>
</comment>
<dbReference type="KEGG" id="csq:CSCA_0293"/>
<dbReference type="EMBL" id="CP009933">
    <property type="protein sequence ID" value="AKA67418.1"/>
    <property type="molecule type" value="Genomic_DNA"/>
</dbReference>
<dbReference type="GO" id="GO:0031419">
    <property type="term" value="F:cobalamin binding"/>
    <property type="evidence" value="ECO:0007669"/>
    <property type="project" value="InterPro"/>
</dbReference>
<dbReference type="Pfam" id="PF02607">
    <property type="entry name" value="B12-binding_2"/>
    <property type="match status" value="1"/>
</dbReference>
<dbReference type="InterPro" id="IPR036594">
    <property type="entry name" value="Meth_synthase_dom"/>
</dbReference>
<dbReference type="RefSeq" id="WP_029160485.1">
    <property type="nucleotide sequence ID" value="NZ_CP009933.1"/>
</dbReference>
<dbReference type="SUPFAM" id="SSF52242">
    <property type="entry name" value="Cobalamin (vitamin B12)-binding domain"/>
    <property type="match status" value="1"/>
</dbReference>
<dbReference type="SUPFAM" id="SSF47644">
    <property type="entry name" value="Methionine synthase domain"/>
    <property type="match status" value="1"/>
</dbReference>
<protein>
    <submittedName>
        <fullName evidence="6">Cobalamin B12-binding domain protein</fullName>
    </submittedName>
</protein>
<gene>
    <name evidence="6" type="ORF">CSCA_0293</name>
</gene>
<keyword evidence="3" id="KW-0170">Cobalt</keyword>
<dbReference type="HOGENOM" id="CLU_082102_1_0_9"/>
<evidence type="ECO:0000256" key="3">
    <source>
        <dbReference type="ARBA" id="ARBA00023285"/>
    </source>
</evidence>
<dbReference type="GO" id="GO:0046653">
    <property type="term" value="P:tetrahydrofolate metabolic process"/>
    <property type="evidence" value="ECO:0007669"/>
    <property type="project" value="TreeGrafter"/>
</dbReference>
<dbReference type="Gene3D" id="3.40.50.280">
    <property type="entry name" value="Cobalamin-binding domain"/>
    <property type="match status" value="1"/>
</dbReference>
<keyword evidence="7" id="KW-1185">Reference proteome</keyword>
<dbReference type="GO" id="GO:0050667">
    <property type="term" value="P:homocysteine metabolic process"/>
    <property type="evidence" value="ECO:0007669"/>
    <property type="project" value="TreeGrafter"/>
</dbReference>
<reference evidence="6 7" key="1">
    <citation type="journal article" date="2015" name="J. Biotechnol.">
        <title>Complete genome sequence of a malodorant-producing acetogen, Clostridium scatologenes ATCC 25775(T).</title>
        <authorList>
            <person name="Zhu Z."/>
            <person name="Guo T."/>
            <person name="Zheng H."/>
            <person name="Song T."/>
            <person name="Ouyang P."/>
            <person name="Xie J."/>
        </authorList>
    </citation>
    <scope>NUCLEOTIDE SEQUENCE [LARGE SCALE GENOMIC DNA]</scope>
    <source>
        <strain evidence="6 7">ATCC 25775</strain>
    </source>
</reference>
<evidence type="ECO:0000313" key="6">
    <source>
        <dbReference type="EMBL" id="AKA67418.1"/>
    </source>
</evidence>
<keyword evidence="2" id="KW-0479">Metal-binding</keyword>
<organism evidence="6 7">
    <name type="scientific">Clostridium scatologenes</name>
    <dbReference type="NCBI Taxonomy" id="1548"/>
    <lineage>
        <taxon>Bacteria</taxon>
        <taxon>Bacillati</taxon>
        <taxon>Bacillota</taxon>
        <taxon>Clostridia</taxon>
        <taxon>Eubacteriales</taxon>
        <taxon>Clostridiaceae</taxon>
        <taxon>Clostridium</taxon>
    </lineage>
</organism>
<dbReference type="InterPro" id="IPR003759">
    <property type="entry name" value="Cbl-bd_cap"/>
</dbReference>
<proteinExistence type="inferred from homology"/>
<dbReference type="PROSITE" id="PS51337">
    <property type="entry name" value="B12_BINDING_NTER"/>
    <property type="match status" value="1"/>
</dbReference>
<dbReference type="Proteomes" id="UP000033115">
    <property type="component" value="Chromosome"/>
</dbReference>
<feature type="domain" description="B12-binding N-terminal" evidence="5">
    <location>
        <begin position="1"/>
        <end position="85"/>
    </location>
</feature>
<dbReference type="InterPro" id="IPR036724">
    <property type="entry name" value="Cobalamin-bd_sf"/>
</dbReference>
<dbReference type="STRING" id="1548.CSCA_0293"/>
<evidence type="ECO:0000256" key="1">
    <source>
        <dbReference type="ARBA" id="ARBA00010854"/>
    </source>
</evidence>
<evidence type="ECO:0000256" key="2">
    <source>
        <dbReference type="ARBA" id="ARBA00022723"/>
    </source>
</evidence>
<dbReference type="FunFam" id="3.40.50.280:FF:000003">
    <property type="entry name" value="Dimethylamine methyltransferase corrinoid protein"/>
    <property type="match status" value="1"/>
</dbReference>
<dbReference type="Pfam" id="PF02310">
    <property type="entry name" value="B12-binding"/>
    <property type="match status" value="1"/>
</dbReference>
<evidence type="ECO:0000259" key="4">
    <source>
        <dbReference type="PROSITE" id="PS51332"/>
    </source>
</evidence>
<dbReference type="PROSITE" id="PS51332">
    <property type="entry name" value="B12_BINDING"/>
    <property type="match status" value="1"/>
</dbReference>
<dbReference type="AlphaFoldDB" id="A0A0E3JWQ8"/>
<dbReference type="GO" id="GO:0046872">
    <property type="term" value="F:metal ion binding"/>
    <property type="evidence" value="ECO:0007669"/>
    <property type="project" value="UniProtKB-KW"/>
</dbReference>
<dbReference type="GO" id="GO:0005829">
    <property type="term" value="C:cytosol"/>
    <property type="evidence" value="ECO:0007669"/>
    <property type="project" value="TreeGrafter"/>
</dbReference>
<dbReference type="PANTHER" id="PTHR45833:SF1">
    <property type="entry name" value="METHIONINE SYNTHASE"/>
    <property type="match status" value="1"/>
</dbReference>
<evidence type="ECO:0000259" key="5">
    <source>
        <dbReference type="PROSITE" id="PS51337"/>
    </source>
</evidence>
<accession>A0A0E3JWQ8</accession>
<dbReference type="PANTHER" id="PTHR45833">
    <property type="entry name" value="METHIONINE SYNTHASE"/>
    <property type="match status" value="1"/>
</dbReference>
<dbReference type="InterPro" id="IPR050554">
    <property type="entry name" value="Met_Synthase/Corrinoid"/>
</dbReference>